<keyword evidence="11" id="KW-1185">Reference proteome</keyword>
<dbReference type="SUPFAM" id="SSF142019">
    <property type="entry name" value="Nqo1 FMN-binding domain-like"/>
    <property type="match status" value="1"/>
</dbReference>
<gene>
    <name evidence="8" type="primary">rnfC</name>
    <name evidence="10" type="ORF">HLVA_02640</name>
</gene>
<dbReference type="GO" id="GO:0046872">
    <property type="term" value="F:metal ion binding"/>
    <property type="evidence" value="ECO:0007669"/>
    <property type="project" value="UniProtKB-KW"/>
</dbReference>
<dbReference type="Pfam" id="PF01512">
    <property type="entry name" value="Complex1_51K"/>
    <property type="match status" value="1"/>
</dbReference>
<comment type="subcellular location">
    <subcellularLocation>
        <location evidence="8">Cell membrane</location>
        <topology evidence="8">Peripheral membrane protein</topology>
    </subcellularLocation>
</comment>
<dbReference type="InterPro" id="IPR026902">
    <property type="entry name" value="RnfC_N"/>
</dbReference>
<feature type="binding site" evidence="8">
    <location>
        <position position="408"/>
    </location>
    <ligand>
        <name>[4Fe-4S] cluster</name>
        <dbReference type="ChEBI" id="CHEBI:49883"/>
        <label>2</label>
    </ligand>
</feature>
<evidence type="ECO:0000256" key="6">
    <source>
        <dbReference type="ARBA" id="ARBA00023004"/>
    </source>
</evidence>
<comment type="cofactor">
    <cofactor evidence="8">
        <name>[4Fe-4S] cluster</name>
        <dbReference type="ChEBI" id="CHEBI:49883"/>
    </cofactor>
    <text evidence="8">Binds 2 [4Fe-4S] clusters per subunit.</text>
</comment>
<dbReference type="EC" id="7.-.-.-" evidence="8"/>
<keyword evidence="7 8" id="KW-0411">Iron-sulfur</keyword>
<dbReference type="PANTHER" id="PTHR43034:SF2">
    <property type="entry name" value="ION-TRANSLOCATING OXIDOREDUCTASE COMPLEX SUBUNIT C"/>
    <property type="match status" value="1"/>
</dbReference>
<dbReference type="EMBL" id="AP027059">
    <property type="protein sequence ID" value="BDU49695.1"/>
    <property type="molecule type" value="Genomic_DNA"/>
</dbReference>
<feature type="binding site" evidence="8">
    <location>
        <position position="405"/>
    </location>
    <ligand>
        <name>[4Fe-4S] cluster</name>
        <dbReference type="ChEBI" id="CHEBI:49883"/>
        <label>2</label>
    </ligand>
</feature>
<keyword evidence="4 8" id="KW-0677">Repeat</keyword>
<keyword evidence="8" id="KW-0472">Membrane</keyword>
<dbReference type="PROSITE" id="PS51379">
    <property type="entry name" value="4FE4S_FER_2"/>
    <property type="match status" value="2"/>
</dbReference>
<dbReference type="InterPro" id="IPR017896">
    <property type="entry name" value="4Fe4S_Fe-S-bd"/>
</dbReference>
<dbReference type="GO" id="GO:0009055">
    <property type="term" value="F:electron transfer activity"/>
    <property type="evidence" value="ECO:0007669"/>
    <property type="project" value="InterPro"/>
</dbReference>
<evidence type="ECO:0000256" key="8">
    <source>
        <dbReference type="HAMAP-Rule" id="MF_00461"/>
    </source>
</evidence>
<organism evidence="10 11">
    <name type="scientific">Haliovirga abyssi</name>
    <dbReference type="NCBI Taxonomy" id="2996794"/>
    <lineage>
        <taxon>Bacteria</taxon>
        <taxon>Fusobacteriati</taxon>
        <taxon>Fusobacteriota</taxon>
        <taxon>Fusobacteriia</taxon>
        <taxon>Fusobacteriales</taxon>
        <taxon>Haliovirgaceae</taxon>
        <taxon>Haliovirga</taxon>
    </lineage>
</organism>
<dbReference type="Gene3D" id="3.30.70.20">
    <property type="match status" value="1"/>
</dbReference>
<evidence type="ECO:0000313" key="10">
    <source>
        <dbReference type="EMBL" id="BDU49695.1"/>
    </source>
</evidence>
<protein>
    <recommendedName>
        <fullName evidence="8">Ion-translocating oxidoreductase complex subunit C</fullName>
        <ecNumber evidence="8">7.-.-.-</ecNumber>
    </recommendedName>
    <alternativeName>
        <fullName evidence="8">Rnf electron transport complex subunit C</fullName>
    </alternativeName>
</protein>
<feature type="binding site" evidence="8">
    <location>
        <position position="369"/>
    </location>
    <ligand>
        <name>[4Fe-4S] cluster</name>
        <dbReference type="ChEBI" id="CHEBI:49883"/>
        <label>1</label>
    </ligand>
</feature>
<keyword evidence="6 8" id="KW-0408">Iron</keyword>
<sequence length="438" mass="47968">MKLFTFKGGIHPPERKELAEDKEIEVFAAPKVVYIPLIQHIGSPLDPLVKVGDEVKVGQKIGDSKGFMSAPVHSSVSGKVLKIVKHPFPVNGYANSVIIENNGEDEWIESKAVDDYTKLSSEELLGIVRENGIVGLGGATFPTHIKLNPPKDKVIDTLVINGAECEPYLNADNRLMIEYGKEFVEGVKIILHILGIKKAVIGIEENKEEAIEKIQNLVANEDGIEVGVLKTKYPQGGEKQLIKALLDRVVPSKKLPSEVGVVVQNVGTAKAIYDAVVKGKPIVERVLTVSGLGVKTPKNLLVRIGTQFKEILESVGIDEEKTEKLIMGGPMMGLAQFTDEVPVIKGTSGILALTEKEMNSYESRSCISCGKCVSVCPMNLMPLMYAKLARFKEWGEMDRYNLMDCIECGSCQFICPSNRPLTEGIKIGKAKLRGMKRK</sequence>
<dbReference type="RefSeq" id="WP_307904641.1">
    <property type="nucleotide sequence ID" value="NZ_AP027059.1"/>
</dbReference>
<evidence type="ECO:0000256" key="5">
    <source>
        <dbReference type="ARBA" id="ARBA00022982"/>
    </source>
</evidence>
<dbReference type="PROSITE" id="PS00198">
    <property type="entry name" value="4FE4S_FER_1"/>
    <property type="match status" value="1"/>
</dbReference>
<evidence type="ECO:0000256" key="1">
    <source>
        <dbReference type="ARBA" id="ARBA00022448"/>
    </source>
</evidence>
<dbReference type="SUPFAM" id="SSF46548">
    <property type="entry name" value="alpha-helical ferredoxin"/>
    <property type="match status" value="1"/>
</dbReference>
<dbReference type="NCBIfam" id="TIGR01945">
    <property type="entry name" value="rnfC"/>
    <property type="match status" value="1"/>
</dbReference>
<comment type="function">
    <text evidence="8">Part of a membrane-bound complex that couples electron transfer with translocation of ions across the membrane.</text>
</comment>
<evidence type="ECO:0000259" key="9">
    <source>
        <dbReference type="PROSITE" id="PS51379"/>
    </source>
</evidence>
<dbReference type="PANTHER" id="PTHR43034">
    <property type="entry name" value="ION-TRANSLOCATING OXIDOREDUCTASE COMPLEX SUBUNIT C"/>
    <property type="match status" value="1"/>
</dbReference>
<feature type="binding site" evidence="8">
    <location>
        <position position="415"/>
    </location>
    <ligand>
        <name>[4Fe-4S] cluster</name>
        <dbReference type="ChEBI" id="CHEBI:49883"/>
        <label>1</label>
    </ligand>
</feature>
<dbReference type="Proteomes" id="UP001321582">
    <property type="component" value="Chromosome"/>
</dbReference>
<feature type="binding site" evidence="8">
    <location>
        <position position="372"/>
    </location>
    <ligand>
        <name>[4Fe-4S] cluster</name>
        <dbReference type="ChEBI" id="CHEBI:49883"/>
        <label>1</label>
    </ligand>
</feature>
<proteinExistence type="inferred from homology"/>
<dbReference type="InterPro" id="IPR011538">
    <property type="entry name" value="Nuo51_FMN-bd"/>
</dbReference>
<keyword evidence="8" id="KW-1003">Cell membrane</keyword>
<dbReference type="Pfam" id="PF12838">
    <property type="entry name" value="Fer4_7"/>
    <property type="match status" value="1"/>
</dbReference>
<dbReference type="GO" id="GO:0022900">
    <property type="term" value="P:electron transport chain"/>
    <property type="evidence" value="ECO:0007669"/>
    <property type="project" value="UniProtKB-UniRule"/>
</dbReference>
<dbReference type="Gene3D" id="3.40.50.11540">
    <property type="entry name" value="NADH-ubiquinone oxidoreductase 51kDa subunit"/>
    <property type="match status" value="1"/>
</dbReference>
<evidence type="ECO:0000256" key="3">
    <source>
        <dbReference type="ARBA" id="ARBA00022723"/>
    </source>
</evidence>
<dbReference type="KEGG" id="haby:HLVA_02640"/>
<evidence type="ECO:0000256" key="4">
    <source>
        <dbReference type="ARBA" id="ARBA00022737"/>
    </source>
</evidence>
<dbReference type="HAMAP" id="MF_00461">
    <property type="entry name" value="RsxC_RnfC"/>
    <property type="match status" value="1"/>
</dbReference>
<keyword evidence="3 8" id="KW-0479">Metal-binding</keyword>
<keyword evidence="1 8" id="KW-0813">Transport</keyword>
<dbReference type="InterPro" id="IPR017900">
    <property type="entry name" value="4Fe4S_Fe_S_CS"/>
</dbReference>
<dbReference type="InterPro" id="IPR010208">
    <property type="entry name" value="Ion_transpt_RnfC/RsxC"/>
</dbReference>
<dbReference type="Pfam" id="PF13375">
    <property type="entry name" value="RnfC_N"/>
    <property type="match status" value="1"/>
</dbReference>
<evidence type="ECO:0000256" key="7">
    <source>
        <dbReference type="ARBA" id="ARBA00023014"/>
    </source>
</evidence>
<feature type="binding site" evidence="8">
    <location>
        <position position="376"/>
    </location>
    <ligand>
        <name>[4Fe-4S] cluster</name>
        <dbReference type="ChEBI" id="CHEBI:49883"/>
        <label>2</label>
    </ligand>
</feature>
<dbReference type="AlphaFoldDB" id="A0AAU9E068"/>
<feature type="binding site" evidence="8">
    <location>
        <position position="366"/>
    </location>
    <ligand>
        <name>[4Fe-4S] cluster</name>
        <dbReference type="ChEBI" id="CHEBI:49883"/>
        <label>1</label>
    </ligand>
</feature>
<dbReference type="GO" id="GO:0005886">
    <property type="term" value="C:plasma membrane"/>
    <property type="evidence" value="ECO:0007669"/>
    <property type="project" value="UniProtKB-SubCell"/>
</dbReference>
<evidence type="ECO:0000256" key="2">
    <source>
        <dbReference type="ARBA" id="ARBA00022485"/>
    </source>
</evidence>
<feature type="domain" description="4Fe-4S ferredoxin-type" evidence="9">
    <location>
        <begin position="356"/>
        <end position="386"/>
    </location>
</feature>
<evidence type="ECO:0000313" key="11">
    <source>
        <dbReference type="Proteomes" id="UP001321582"/>
    </source>
</evidence>
<dbReference type="NCBIfam" id="NF003454">
    <property type="entry name" value="PRK05035.1"/>
    <property type="match status" value="1"/>
</dbReference>
<name>A0AAU9E068_9FUSO</name>
<reference evidence="10 11" key="1">
    <citation type="submission" date="2022-11" db="EMBL/GenBank/DDBJ databases">
        <title>Haliovirga abyssi gen. nov., sp. nov., a mesophilic fermentative bacterium isolated from the Iheya North hydrothermal field and the proposal of Haliovirgaceae fam. nov.</title>
        <authorList>
            <person name="Miyazaki U."/>
            <person name="Tame A."/>
            <person name="Miyazaki J."/>
            <person name="Takai K."/>
            <person name="Sawayama S."/>
            <person name="Kitajima M."/>
            <person name="Okamoto A."/>
            <person name="Nakagawa S."/>
        </authorList>
    </citation>
    <scope>NUCLEOTIDE SEQUENCE [LARGE SCALE GENOMIC DNA]</scope>
    <source>
        <strain evidence="10 11">IC12</strain>
    </source>
</reference>
<dbReference type="GO" id="GO:0051539">
    <property type="term" value="F:4 iron, 4 sulfur cluster binding"/>
    <property type="evidence" value="ECO:0007669"/>
    <property type="project" value="UniProtKB-KW"/>
</dbReference>
<comment type="subunit">
    <text evidence="8">The complex is composed of six subunits: RnfA, RnfB, RnfC, RnfD, RnfE and RnfG.</text>
</comment>
<feature type="binding site" evidence="8">
    <location>
        <position position="411"/>
    </location>
    <ligand>
        <name>[4Fe-4S] cluster</name>
        <dbReference type="ChEBI" id="CHEBI:49883"/>
        <label>2</label>
    </ligand>
</feature>
<accession>A0AAU9E068</accession>
<feature type="domain" description="4Fe-4S ferredoxin-type" evidence="9">
    <location>
        <begin position="396"/>
        <end position="425"/>
    </location>
</feature>
<keyword evidence="5 8" id="KW-0249">Electron transport</keyword>
<dbReference type="InterPro" id="IPR037225">
    <property type="entry name" value="Nuo51_FMN-bd_sf"/>
</dbReference>
<comment type="similarity">
    <text evidence="8">Belongs to the 4Fe4S bacterial-type ferredoxin family. RnfC subfamily.</text>
</comment>
<keyword evidence="2 8" id="KW-0004">4Fe-4S</keyword>
<keyword evidence="8" id="KW-1278">Translocase</keyword>